<evidence type="ECO:0000256" key="1">
    <source>
        <dbReference type="SAM" id="MobiDB-lite"/>
    </source>
</evidence>
<evidence type="ECO:0000313" key="2">
    <source>
        <dbReference type="EMBL" id="PRQ25286.1"/>
    </source>
</evidence>
<comment type="caution">
    <text evidence="2">The sequence shown here is derived from an EMBL/GenBank/DDBJ whole genome shotgun (WGS) entry which is preliminary data.</text>
</comment>
<proteinExistence type="predicted"/>
<dbReference type="AlphaFoldDB" id="A0A2P6PTR5"/>
<reference evidence="2 3" key="1">
    <citation type="journal article" date="2018" name="Nat. Genet.">
        <title>The Rosa genome provides new insights in the design of modern roses.</title>
        <authorList>
            <person name="Bendahmane M."/>
        </authorList>
    </citation>
    <scope>NUCLEOTIDE SEQUENCE [LARGE SCALE GENOMIC DNA]</scope>
    <source>
        <strain evidence="3">cv. Old Blush</strain>
    </source>
</reference>
<dbReference type="EMBL" id="PDCK01000044">
    <property type="protein sequence ID" value="PRQ25286.1"/>
    <property type="molecule type" value="Genomic_DNA"/>
</dbReference>
<dbReference type="Proteomes" id="UP000238479">
    <property type="component" value="Chromosome 6"/>
</dbReference>
<dbReference type="Gramene" id="PRQ25286">
    <property type="protein sequence ID" value="PRQ25286"/>
    <property type="gene ID" value="RchiOBHm_Chr6g0281901"/>
</dbReference>
<evidence type="ECO:0000313" key="3">
    <source>
        <dbReference type="Proteomes" id="UP000238479"/>
    </source>
</evidence>
<feature type="compositionally biased region" description="Basic residues" evidence="1">
    <location>
        <begin position="1"/>
        <end position="12"/>
    </location>
</feature>
<accession>A0A2P6PTR5</accession>
<feature type="region of interest" description="Disordered" evidence="1">
    <location>
        <begin position="1"/>
        <end position="35"/>
    </location>
</feature>
<protein>
    <submittedName>
        <fullName evidence="2">Uncharacterized protein</fullName>
    </submittedName>
</protein>
<organism evidence="2 3">
    <name type="scientific">Rosa chinensis</name>
    <name type="common">China rose</name>
    <dbReference type="NCBI Taxonomy" id="74649"/>
    <lineage>
        <taxon>Eukaryota</taxon>
        <taxon>Viridiplantae</taxon>
        <taxon>Streptophyta</taxon>
        <taxon>Embryophyta</taxon>
        <taxon>Tracheophyta</taxon>
        <taxon>Spermatophyta</taxon>
        <taxon>Magnoliopsida</taxon>
        <taxon>eudicotyledons</taxon>
        <taxon>Gunneridae</taxon>
        <taxon>Pentapetalae</taxon>
        <taxon>rosids</taxon>
        <taxon>fabids</taxon>
        <taxon>Rosales</taxon>
        <taxon>Rosaceae</taxon>
        <taxon>Rosoideae</taxon>
        <taxon>Rosoideae incertae sedis</taxon>
        <taxon>Rosa</taxon>
    </lineage>
</organism>
<keyword evidence="3" id="KW-1185">Reference proteome</keyword>
<name>A0A2P6PTR5_ROSCH</name>
<gene>
    <name evidence="2" type="ORF">RchiOBHm_Chr6g0281901</name>
</gene>
<sequence length="74" mass="8018">MEGRRSVIRKRTSKPDGSDGSVKGTGRKRGRPLIKASIKPETTTQQCGLVSTTMAISLIRQIAGMTEIEQNCSL</sequence>